<feature type="signal peptide" evidence="1">
    <location>
        <begin position="1"/>
        <end position="23"/>
    </location>
</feature>
<gene>
    <name evidence="2" type="ORF">ISP19_00940</name>
</gene>
<name>A0ABS2JY65_9GAMM</name>
<reference evidence="2" key="1">
    <citation type="submission" date="2020-10" db="EMBL/GenBank/DDBJ databases">
        <title>Phylogeny of dyella-like bacteria.</title>
        <authorList>
            <person name="Fu J."/>
        </authorList>
    </citation>
    <scope>NUCLEOTIDE SEQUENCE</scope>
    <source>
        <strain evidence="2">DHOC52</strain>
    </source>
</reference>
<accession>A0ABS2JY65</accession>
<evidence type="ECO:0000313" key="3">
    <source>
        <dbReference type="Proteomes" id="UP001430149"/>
    </source>
</evidence>
<dbReference type="RefSeq" id="WP_204678625.1">
    <property type="nucleotide sequence ID" value="NZ_BSNR01000025.1"/>
</dbReference>
<sequence>MRRYHCCLMVAVVVLGWSSRGSAAEVFGITLHQPLNMPECLKRQDAYLSDDHEQCFKWPEGVTPSGALPAHGEVIVNVPLEDRPSYMSGTDVVVGLKDGVVVSVSAKTHGTAGGGDDTHWLKEAFGKPQQPPVQINTQPNGFYSLTANWLLPDGTTVYYNSAEWGTYYGLVRVQSPDASPHQLGIWD</sequence>
<feature type="chain" id="PRO_5045247604" evidence="1">
    <location>
        <begin position="24"/>
        <end position="187"/>
    </location>
</feature>
<dbReference type="EMBL" id="JADIKE010000018">
    <property type="protein sequence ID" value="MBM7123930.1"/>
    <property type="molecule type" value="Genomic_DNA"/>
</dbReference>
<evidence type="ECO:0000313" key="2">
    <source>
        <dbReference type="EMBL" id="MBM7123930.1"/>
    </source>
</evidence>
<organism evidence="2 3">
    <name type="scientific">Dyella flava</name>
    <dbReference type="NCBI Taxonomy" id="1920170"/>
    <lineage>
        <taxon>Bacteria</taxon>
        <taxon>Pseudomonadati</taxon>
        <taxon>Pseudomonadota</taxon>
        <taxon>Gammaproteobacteria</taxon>
        <taxon>Lysobacterales</taxon>
        <taxon>Rhodanobacteraceae</taxon>
        <taxon>Dyella</taxon>
    </lineage>
</organism>
<proteinExistence type="predicted"/>
<keyword evidence="1" id="KW-0732">Signal</keyword>
<protein>
    <submittedName>
        <fullName evidence="2">Uncharacterized protein</fullName>
    </submittedName>
</protein>
<dbReference type="Proteomes" id="UP001430149">
    <property type="component" value="Unassembled WGS sequence"/>
</dbReference>
<comment type="caution">
    <text evidence="2">The sequence shown here is derived from an EMBL/GenBank/DDBJ whole genome shotgun (WGS) entry which is preliminary data.</text>
</comment>
<keyword evidence="3" id="KW-1185">Reference proteome</keyword>
<evidence type="ECO:0000256" key="1">
    <source>
        <dbReference type="SAM" id="SignalP"/>
    </source>
</evidence>